<dbReference type="CDD" id="cd00570">
    <property type="entry name" value="GST_N_family"/>
    <property type="match status" value="1"/>
</dbReference>
<evidence type="ECO:0000313" key="2">
    <source>
        <dbReference type="EMBL" id="KAG2188911.1"/>
    </source>
</evidence>
<dbReference type="Proteomes" id="UP000612746">
    <property type="component" value="Unassembled WGS sequence"/>
</dbReference>
<dbReference type="GO" id="GO:0004364">
    <property type="term" value="F:glutathione transferase activity"/>
    <property type="evidence" value="ECO:0007669"/>
    <property type="project" value="InterPro"/>
</dbReference>
<dbReference type="InterPro" id="IPR004045">
    <property type="entry name" value="Glutathione_S-Trfase_N"/>
</dbReference>
<comment type="caution">
    <text evidence="2">The sequence shown here is derived from an EMBL/GenBank/DDBJ whole genome shotgun (WGS) entry which is preliminary data.</text>
</comment>
<gene>
    <name evidence="2" type="ORF">INT44_004051</name>
</gene>
<keyword evidence="3" id="KW-1185">Reference proteome</keyword>
<dbReference type="SUPFAM" id="SSF47616">
    <property type="entry name" value="GST C-terminal domain-like"/>
    <property type="match status" value="1"/>
</dbReference>
<dbReference type="InterPro" id="IPR044617">
    <property type="entry name" value="TCHQD"/>
</dbReference>
<feature type="domain" description="GST N-terminal" evidence="1">
    <location>
        <begin position="1"/>
        <end position="83"/>
    </location>
</feature>
<dbReference type="SUPFAM" id="SSF52833">
    <property type="entry name" value="Thioredoxin-like"/>
    <property type="match status" value="1"/>
</dbReference>
<organism evidence="2 3">
    <name type="scientific">Umbelopsis vinacea</name>
    <dbReference type="NCBI Taxonomy" id="44442"/>
    <lineage>
        <taxon>Eukaryota</taxon>
        <taxon>Fungi</taxon>
        <taxon>Fungi incertae sedis</taxon>
        <taxon>Mucoromycota</taxon>
        <taxon>Mucoromycotina</taxon>
        <taxon>Umbelopsidomycetes</taxon>
        <taxon>Umbelopsidales</taxon>
        <taxon>Umbelopsidaceae</taxon>
        <taxon>Umbelopsis</taxon>
    </lineage>
</organism>
<evidence type="ECO:0000259" key="1">
    <source>
        <dbReference type="PROSITE" id="PS50404"/>
    </source>
</evidence>
<proteinExistence type="predicted"/>
<dbReference type="Pfam" id="PF13417">
    <property type="entry name" value="GST_N_3"/>
    <property type="match status" value="1"/>
</dbReference>
<accession>A0A8H7QCJ2</accession>
<reference evidence="2" key="1">
    <citation type="submission" date="2020-12" db="EMBL/GenBank/DDBJ databases">
        <title>Metabolic potential, ecology and presence of endohyphal bacteria is reflected in genomic diversity of Mucoromycotina.</title>
        <authorList>
            <person name="Muszewska A."/>
            <person name="Okrasinska A."/>
            <person name="Steczkiewicz K."/>
            <person name="Drgas O."/>
            <person name="Orlowska M."/>
            <person name="Perlinska-Lenart U."/>
            <person name="Aleksandrzak-Piekarczyk T."/>
            <person name="Szatraj K."/>
            <person name="Zielenkiewicz U."/>
            <person name="Pilsyk S."/>
            <person name="Malc E."/>
            <person name="Mieczkowski P."/>
            <person name="Kruszewska J.S."/>
            <person name="Biernat P."/>
            <person name="Pawlowska J."/>
        </authorList>
    </citation>
    <scope>NUCLEOTIDE SEQUENCE</scope>
    <source>
        <strain evidence="2">WA0000051536</strain>
    </source>
</reference>
<dbReference type="AlphaFoldDB" id="A0A8H7QCJ2"/>
<protein>
    <recommendedName>
        <fullName evidence="1">GST N-terminal domain-containing protein</fullName>
    </recommendedName>
</protein>
<dbReference type="Gene3D" id="1.20.1050.10">
    <property type="match status" value="1"/>
</dbReference>
<name>A0A8H7QCJ2_9FUNG</name>
<dbReference type="Gene3D" id="3.40.30.10">
    <property type="entry name" value="Glutaredoxin"/>
    <property type="match status" value="1"/>
</dbReference>
<dbReference type="EMBL" id="JAEPRA010000001">
    <property type="protein sequence ID" value="KAG2188911.1"/>
    <property type="molecule type" value="Genomic_DNA"/>
</dbReference>
<evidence type="ECO:0000313" key="3">
    <source>
        <dbReference type="Proteomes" id="UP000612746"/>
    </source>
</evidence>
<dbReference type="PROSITE" id="PS50404">
    <property type="entry name" value="GST_NTER"/>
    <property type="match status" value="1"/>
</dbReference>
<sequence length="255" mass="29262">MTAVLYYKPASLYSSMVRMVIAEKGIKDIKFSEVDMEHFQNLSPEYIKINPKGQIPVYVSQDETLTESLDISVYLESHYSSPSLLPGESSARSRVMADLASLYDISYLGICFGVSTPEQAEKERSAKEAVVKKNVDEVKRQMELHPELREQYETRLQIYGNKSKYLLDPAGVQAEWAKLRALLDVFEDNLAYGKFLSKENDYSLLDAHATTVLARLVKIGHEQEIKSRSRLAEYWARIQERDSFKTVYDRPVSLW</sequence>
<dbReference type="PANTHER" id="PTHR45374:SF1">
    <property type="entry name" value="GLUTATHIONE S-TRANSFERASE TCHQD"/>
    <property type="match status" value="1"/>
</dbReference>
<dbReference type="PANTHER" id="PTHR45374">
    <property type="entry name" value="GLUTATHIONE S-TRANSFERASE TCHQD"/>
    <property type="match status" value="1"/>
</dbReference>
<dbReference type="InterPro" id="IPR036249">
    <property type="entry name" value="Thioredoxin-like_sf"/>
</dbReference>
<dbReference type="OrthoDB" id="412788at2759"/>
<dbReference type="InterPro" id="IPR036282">
    <property type="entry name" value="Glutathione-S-Trfase_C_sf"/>
</dbReference>